<keyword evidence="2" id="KW-0812">Transmembrane</keyword>
<keyword evidence="2" id="KW-0472">Membrane</keyword>
<evidence type="ECO:0000256" key="2">
    <source>
        <dbReference type="SAM" id="Phobius"/>
    </source>
</evidence>
<dbReference type="AlphaFoldDB" id="A0A142ENP4"/>
<sequence length="239" mass="27478">MKKSTLLFISSFTIVFSIYLFAVITFQPELKEEISLYIEQFLKTKKSKLVEVSESAPVKVEKTENLIPFSGRLKKDTYEEHLGVAGKQGLELIRNDYHLFQKVFELALVKIEKGKGYQVDTLTHSFPYLTPTSKEILEEIGLAYEGLAGKDQFFTISSATRTEEQQNALKRRNRNATDGESSHSFGVSVDISYIRFNGIRNWDGNAQKNLETVLNHFQQTGKIYVIKERKQSCYHITFR</sequence>
<proteinExistence type="predicted"/>
<dbReference type="InterPro" id="IPR043769">
    <property type="entry name" value="DUF5715"/>
</dbReference>
<dbReference type="EMBL" id="CP012836">
    <property type="protein sequence ID" value="AMQ56749.1"/>
    <property type="molecule type" value="Genomic_DNA"/>
</dbReference>
<evidence type="ECO:0000256" key="1">
    <source>
        <dbReference type="SAM" id="MobiDB-lite"/>
    </source>
</evidence>
<organism evidence="3 4">
    <name type="scientific">Algoriphagus sanaruensis</name>
    <dbReference type="NCBI Taxonomy" id="1727163"/>
    <lineage>
        <taxon>Bacteria</taxon>
        <taxon>Pseudomonadati</taxon>
        <taxon>Bacteroidota</taxon>
        <taxon>Cytophagia</taxon>
        <taxon>Cytophagales</taxon>
        <taxon>Cyclobacteriaceae</taxon>
        <taxon>Algoriphagus</taxon>
    </lineage>
</organism>
<dbReference type="InterPro" id="IPR009045">
    <property type="entry name" value="Zn_M74/Hedgehog-like"/>
</dbReference>
<evidence type="ECO:0000313" key="4">
    <source>
        <dbReference type="Proteomes" id="UP000073816"/>
    </source>
</evidence>
<keyword evidence="2" id="KW-1133">Transmembrane helix</keyword>
<dbReference type="RefSeq" id="WP_067546793.1">
    <property type="nucleotide sequence ID" value="NZ_CP012836.1"/>
</dbReference>
<dbReference type="Proteomes" id="UP000073816">
    <property type="component" value="Chromosome"/>
</dbReference>
<dbReference type="STRING" id="1727163.AO498_09960"/>
<reference evidence="4" key="1">
    <citation type="submission" date="2015-09" db="EMBL/GenBank/DDBJ databases">
        <title>Complete sequence of Algoriphagus sp. M8-2.</title>
        <authorList>
            <person name="Shintani M."/>
        </authorList>
    </citation>
    <scope>NUCLEOTIDE SEQUENCE [LARGE SCALE GENOMIC DNA]</scope>
    <source>
        <strain evidence="4">M8-2</strain>
    </source>
</reference>
<dbReference type="SUPFAM" id="SSF55166">
    <property type="entry name" value="Hedgehog/DD-peptidase"/>
    <property type="match status" value="1"/>
</dbReference>
<protein>
    <submittedName>
        <fullName evidence="3">Uncharacterized protein</fullName>
    </submittedName>
</protein>
<dbReference type="KEGG" id="alm:AO498_09960"/>
<name>A0A142ENP4_9BACT</name>
<dbReference type="Pfam" id="PF18979">
    <property type="entry name" value="DUF5715"/>
    <property type="match status" value="1"/>
</dbReference>
<feature type="region of interest" description="Disordered" evidence="1">
    <location>
        <begin position="164"/>
        <end position="183"/>
    </location>
</feature>
<feature type="transmembrane region" description="Helical" evidence="2">
    <location>
        <begin position="6"/>
        <end position="26"/>
    </location>
</feature>
<gene>
    <name evidence="3" type="ORF">AO498_09960</name>
</gene>
<reference evidence="3 4" key="2">
    <citation type="journal article" date="2016" name="Genome Announc.">
        <title>Complete Genome Sequence of Algoriphagus sp. Strain M8-2, Isolated from a Brackish Lake.</title>
        <authorList>
            <person name="Muraguchi Y."/>
            <person name="Kushimoto K."/>
            <person name="Ohtsubo Y."/>
            <person name="Suzuki T."/>
            <person name="Dohra H."/>
            <person name="Kimbara K."/>
            <person name="Shintani M."/>
        </authorList>
    </citation>
    <scope>NUCLEOTIDE SEQUENCE [LARGE SCALE GENOMIC DNA]</scope>
    <source>
        <strain evidence="3 4">M8-2</strain>
    </source>
</reference>
<evidence type="ECO:0000313" key="3">
    <source>
        <dbReference type="EMBL" id="AMQ56749.1"/>
    </source>
</evidence>
<dbReference type="PATRIC" id="fig|1727163.4.peg.2082"/>
<keyword evidence="4" id="KW-1185">Reference proteome</keyword>
<dbReference type="OrthoDB" id="1523789at2"/>
<accession>A0A142ENP4</accession>
<dbReference type="Gene3D" id="3.30.1380.10">
    <property type="match status" value="1"/>
</dbReference>